<keyword evidence="4" id="KW-0813">Transport</keyword>
<feature type="compositionally biased region" description="Basic and acidic residues" evidence="12">
    <location>
        <begin position="139"/>
        <end position="149"/>
    </location>
</feature>
<evidence type="ECO:0000256" key="8">
    <source>
        <dbReference type="ARBA" id="ARBA00022989"/>
    </source>
</evidence>
<evidence type="ECO:0000256" key="9">
    <source>
        <dbReference type="ARBA" id="ARBA00023010"/>
    </source>
</evidence>
<dbReference type="GO" id="GO:0030150">
    <property type="term" value="P:protein import into mitochondrial matrix"/>
    <property type="evidence" value="ECO:0007669"/>
    <property type="project" value="TreeGrafter"/>
</dbReference>
<evidence type="ECO:0000256" key="10">
    <source>
        <dbReference type="ARBA" id="ARBA00023128"/>
    </source>
</evidence>
<name>A0AA39M3D7_9BILA</name>
<evidence type="ECO:0008006" key="16">
    <source>
        <dbReference type="Google" id="ProtNLM"/>
    </source>
</evidence>
<comment type="subcellular location">
    <subcellularLocation>
        <location evidence="2">Mitochondrion inner membrane</location>
        <topology evidence="2">Multi-pass membrane protein</topology>
    </subcellularLocation>
</comment>
<reference evidence="14" key="1">
    <citation type="submission" date="2023-06" db="EMBL/GenBank/DDBJ databases">
        <title>Genomic analysis of the entomopathogenic nematode Steinernema hermaphroditum.</title>
        <authorList>
            <person name="Schwarz E.M."/>
            <person name="Heppert J.K."/>
            <person name="Baniya A."/>
            <person name="Schwartz H.T."/>
            <person name="Tan C.-H."/>
            <person name="Antoshechkin I."/>
            <person name="Sternberg P.W."/>
            <person name="Goodrich-Blair H."/>
            <person name="Dillman A.R."/>
        </authorList>
    </citation>
    <scope>NUCLEOTIDE SEQUENCE</scope>
    <source>
        <strain evidence="14">PS9179</strain>
        <tissue evidence="14">Whole animal</tissue>
    </source>
</reference>
<keyword evidence="15" id="KW-1185">Reference proteome</keyword>
<proteinExistence type="inferred from homology"/>
<comment type="caution">
    <text evidence="14">The sequence shown here is derived from an EMBL/GenBank/DDBJ whole genome shotgun (WGS) entry which is preliminary data.</text>
</comment>
<evidence type="ECO:0000256" key="1">
    <source>
        <dbReference type="ARBA" id="ARBA00002959"/>
    </source>
</evidence>
<evidence type="ECO:0000256" key="5">
    <source>
        <dbReference type="ARBA" id="ARBA00022692"/>
    </source>
</evidence>
<keyword evidence="11 13" id="KW-0472">Membrane</keyword>
<evidence type="ECO:0000256" key="3">
    <source>
        <dbReference type="ARBA" id="ARBA00008444"/>
    </source>
</evidence>
<dbReference type="PANTHER" id="PTHR10485:SF0">
    <property type="entry name" value="AT05822P-RELATED"/>
    <property type="match status" value="1"/>
</dbReference>
<sequence>MEVREPCPYRILEDSGSAFAMGLIGGSLFHSFTGFKQAARGKKLSGLVNNVRISSPRTGAQFAAWGGVFSTIDCCMVAIRKKEDSLNSITSGALTGALLATRSGPKMMAVSGALGGVILAMIEGVSFAMSRWMTDMQHMEEQQALEDPRSLPSASSAPSQSEFLSI</sequence>
<keyword evidence="8 13" id="KW-1133">Transmembrane helix</keyword>
<evidence type="ECO:0000256" key="4">
    <source>
        <dbReference type="ARBA" id="ARBA00022448"/>
    </source>
</evidence>
<organism evidence="14 15">
    <name type="scientific">Steinernema hermaphroditum</name>
    <dbReference type="NCBI Taxonomy" id="289476"/>
    <lineage>
        <taxon>Eukaryota</taxon>
        <taxon>Metazoa</taxon>
        <taxon>Ecdysozoa</taxon>
        <taxon>Nematoda</taxon>
        <taxon>Chromadorea</taxon>
        <taxon>Rhabditida</taxon>
        <taxon>Tylenchina</taxon>
        <taxon>Panagrolaimomorpha</taxon>
        <taxon>Strongyloidoidea</taxon>
        <taxon>Steinernematidae</taxon>
        <taxon>Steinernema</taxon>
    </lineage>
</organism>
<evidence type="ECO:0000313" key="14">
    <source>
        <dbReference type="EMBL" id="KAK0419105.1"/>
    </source>
</evidence>
<comment type="function">
    <text evidence="1">Essential component of the TIM23 complex, a complex that mediates the translocation of transit peptide-containing proteins across the mitochondrial inner membrane.</text>
</comment>
<gene>
    <name evidence="14" type="ORF">QR680_013955</name>
</gene>
<keyword evidence="6" id="KW-0999">Mitochondrion inner membrane</keyword>
<keyword evidence="5 13" id="KW-0812">Transmembrane</keyword>
<dbReference type="Pfam" id="PF02466">
    <property type="entry name" value="Tim17"/>
    <property type="match status" value="1"/>
</dbReference>
<evidence type="ECO:0000256" key="11">
    <source>
        <dbReference type="ARBA" id="ARBA00023136"/>
    </source>
</evidence>
<evidence type="ECO:0000256" key="13">
    <source>
        <dbReference type="SAM" id="Phobius"/>
    </source>
</evidence>
<accession>A0AA39M3D7</accession>
<protein>
    <recommendedName>
        <fullName evidence="16">Mitochondrial import inner membrane translocase subunit TIM17</fullName>
    </recommendedName>
</protein>
<evidence type="ECO:0000313" key="15">
    <source>
        <dbReference type="Proteomes" id="UP001175271"/>
    </source>
</evidence>
<evidence type="ECO:0000256" key="6">
    <source>
        <dbReference type="ARBA" id="ARBA00022792"/>
    </source>
</evidence>
<evidence type="ECO:0000256" key="2">
    <source>
        <dbReference type="ARBA" id="ARBA00004448"/>
    </source>
</evidence>
<keyword evidence="9" id="KW-0811">Translocation</keyword>
<comment type="similarity">
    <text evidence="3">Belongs to the Tim17/Tim22/Tim23 family.</text>
</comment>
<feature type="transmembrane region" description="Helical" evidence="13">
    <location>
        <begin position="108"/>
        <end position="129"/>
    </location>
</feature>
<keyword evidence="7" id="KW-0653">Protein transport</keyword>
<feature type="compositionally biased region" description="Low complexity" evidence="12">
    <location>
        <begin position="150"/>
        <end position="166"/>
    </location>
</feature>
<keyword evidence="10" id="KW-0496">Mitochondrion</keyword>
<dbReference type="AlphaFoldDB" id="A0AA39M3D7"/>
<dbReference type="GO" id="GO:0008320">
    <property type="term" value="F:protein transmembrane transporter activity"/>
    <property type="evidence" value="ECO:0007669"/>
    <property type="project" value="TreeGrafter"/>
</dbReference>
<dbReference type="Proteomes" id="UP001175271">
    <property type="component" value="Unassembled WGS sequence"/>
</dbReference>
<dbReference type="PANTHER" id="PTHR10485">
    <property type="entry name" value="MITOCHONDRIAL IMPORT INNER MEMBRANE TRANSLOCASE SUBUNIT TIM-17"/>
    <property type="match status" value="1"/>
</dbReference>
<dbReference type="GO" id="GO:0005744">
    <property type="term" value="C:TIM23 mitochondrial import inner membrane translocase complex"/>
    <property type="evidence" value="ECO:0007669"/>
    <property type="project" value="TreeGrafter"/>
</dbReference>
<evidence type="ECO:0000256" key="12">
    <source>
        <dbReference type="SAM" id="MobiDB-lite"/>
    </source>
</evidence>
<evidence type="ECO:0000256" key="7">
    <source>
        <dbReference type="ARBA" id="ARBA00022927"/>
    </source>
</evidence>
<dbReference type="EMBL" id="JAUCMV010000002">
    <property type="protein sequence ID" value="KAK0419105.1"/>
    <property type="molecule type" value="Genomic_DNA"/>
</dbReference>
<feature type="region of interest" description="Disordered" evidence="12">
    <location>
        <begin position="139"/>
        <end position="166"/>
    </location>
</feature>